<dbReference type="InterPro" id="IPR000270">
    <property type="entry name" value="PB1_dom"/>
</dbReference>
<dbReference type="GO" id="GO:0016235">
    <property type="term" value="C:aggresome"/>
    <property type="evidence" value="ECO:0007669"/>
    <property type="project" value="TreeGrafter"/>
</dbReference>
<dbReference type="FunFam" id="3.10.20.90:FF:000320">
    <property type="entry name" value="Predicted protein"/>
    <property type="match status" value="1"/>
</dbReference>
<evidence type="ECO:0000313" key="8">
    <source>
        <dbReference type="EMBL" id="MPC10099.1"/>
    </source>
</evidence>
<evidence type="ECO:0000256" key="2">
    <source>
        <dbReference type="ARBA" id="ARBA00022771"/>
    </source>
</evidence>
<dbReference type="Gene3D" id="3.10.20.90">
    <property type="entry name" value="Phosphatidylinositol 3-kinase Catalytic Subunit, Chain A, domain 1"/>
    <property type="match status" value="1"/>
</dbReference>
<evidence type="ECO:0000256" key="4">
    <source>
        <dbReference type="PROSITE-ProRule" id="PRU00228"/>
    </source>
</evidence>
<dbReference type="PANTHER" id="PTHR15090">
    <property type="entry name" value="SEQUESTOSOME 1-RELATED"/>
    <property type="match status" value="1"/>
</dbReference>
<dbReference type="PANTHER" id="PTHR15090:SF0">
    <property type="entry name" value="SEQUESTOSOME-1"/>
    <property type="match status" value="1"/>
</dbReference>
<dbReference type="PROSITE" id="PS51745">
    <property type="entry name" value="PB1"/>
    <property type="match status" value="1"/>
</dbReference>
<dbReference type="InterPro" id="IPR052260">
    <property type="entry name" value="Autophagy_Rcpt_SigReg"/>
</dbReference>
<feature type="compositionally biased region" description="Polar residues" evidence="5">
    <location>
        <begin position="95"/>
        <end position="116"/>
    </location>
</feature>
<dbReference type="GO" id="GO:0005080">
    <property type="term" value="F:protein kinase C binding"/>
    <property type="evidence" value="ECO:0007669"/>
    <property type="project" value="TreeGrafter"/>
</dbReference>
<dbReference type="SMART" id="SM00291">
    <property type="entry name" value="ZnF_ZZ"/>
    <property type="match status" value="1"/>
</dbReference>
<proteinExistence type="predicted"/>
<accession>A0A5B7CKP2</accession>
<evidence type="ECO:0000256" key="5">
    <source>
        <dbReference type="SAM" id="MobiDB-lite"/>
    </source>
</evidence>
<organism evidence="8 9">
    <name type="scientific">Portunus trituberculatus</name>
    <name type="common">Swimming crab</name>
    <name type="synonym">Neptunus trituberculatus</name>
    <dbReference type="NCBI Taxonomy" id="210409"/>
    <lineage>
        <taxon>Eukaryota</taxon>
        <taxon>Metazoa</taxon>
        <taxon>Ecdysozoa</taxon>
        <taxon>Arthropoda</taxon>
        <taxon>Crustacea</taxon>
        <taxon>Multicrustacea</taxon>
        <taxon>Malacostraca</taxon>
        <taxon>Eumalacostraca</taxon>
        <taxon>Eucarida</taxon>
        <taxon>Decapoda</taxon>
        <taxon>Pleocyemata</taxon>
        <taxon>Brachyura</taxon>
        <taxon>Eubrachyura</taxon>
        <taxon>Portunoidea</taxon>
        <taxon>Portunidae</taxon>
        <taxon>Portuninae</taxon>
        <taxon>Portunus</taxon>
    </lineage>
</organism>
<dbReference type="FunFam" id="3.30.60.90:FF:000016">
    <property type="entry name" value="Refractory to sigma P"/>
    <property type="match status" value="1"/>
</dbReference>
<reference evidence="8 9" key="1">
    <citation type="submission" date="2019-05" db="EMBL/GenBank/DDBJ databases">
        <title>Another draft genome of Portunus trituberculatus and its Hox gene families provides insights of decapod evolution.</title>
        <authorList>
            <person name="Jeong J.-H."/>
            <person name="Song I."/>
            <person name="Kim S."/>
            <person name="Choi T."/>
            <person name="Kim D."/>
            <person name="Ryu S."/>
            <person name="Kim W."/>
        </authorList>
    </citation>
    <scope>NUCLEOTIDE SEQUENCE [LARGE SCALE GENOMIC DNA]</scope>
    <source>
        <tissue evidence="8">Muscle</tissue>
    </source>
</reference>
<feature type="domain" description="ZZ-type" evidence="6">
    <location>
        <begin position="119"/>
        <end position="169"/>
    </location>
</feature>
<dbReference type="GO" id="GO:0035973">
    <property type="term" value="P:aggrephagy"/>
    <property type="evidence" value="ECO:0007669"/>
    <property type="project" value="TreeGrafter"/>
</dbReference>
<dbReference type="SUPFAM" id="SSF54277">
    <property type="entry name" value="CAD &amp; PB1 domains"/>
    <property type="match status" value="1"/>
</dbReference>
<dbReference type="CDD" id="cd02340">
    <property type="entry name" value="ZZ_NBR1_like"/>
    <property type="match status" value="1"/>
</dbReference>
<keyword evidence="2 4" id="KW-0863">Zinc-finger</keyword>
<evidence type="ECO:0000313" key="9">
    <source>
        <dbReference type="Proteomes" id="UP000324222"/>
    </source>
</evidence>
<gene>
    <name evidence="8" type="primary">Sqstm1_1</name>
    <name evidence="8" type="ORF">E2C01_002727</name>
</gene>
<sequence length="215" mass="23443">MPEEASMSFKVYLDLGGGKQEVRRFGLPETVATNYNVLREKICSIFGLSNQDALLSWKDAEGDSITISSDDELMEAVADSVSKSSVQLVRINVTEGNSRSQLPPTSPSGPQGNQQGEVHPGVTCDSCNGRVQGFRYKCVTCPDFDLCGACETKGQHKEHRMMRFPKPQDAAHGSSGRRMRMDQATTQLTLGCMARVEVETSPLHHHSVGVVVLEA</sequence>
<dbReference type="Pfam" id="PF00564">
    <property type="entry name" value="PB1"/>
    <property type="match status" value="1"/>
</dbReference>
<dbReference type="EMBL" id="VSRR010000100">
    <property type="protein sequence ID" value="MPC10099.1"/>
    <property type="molecule type" value="Genomic_DNA"/>
</dbReference>
<dbReference type="OrthoDB" id="6382171at2759"/>
<keyword evidence="9" id="KW-1185">Reference proteome</keyword>
<dbReference type="GO" id="GO:0000423">
    <property type="term" value="P:mitophagy"/>
    <property type="evidence" value="ECO:0007669"/>
    <property type="project" value="TreeGrafter"/>
</dbReference>
<dbReference type="GO" id="GO:0044753">
    <property type="term" value="C:amphisome"/>
    <property type="evidence" value="ECO:0007669"/>
    <property type="project" value="TreeGrafter"/>
</dbReference>
<dbReference type="PROSITE" id="PS50135">
    <property type="entry name" value="ZF_ZZ_2"/>
    <property type="match status" value="1"/>
</dbReference>
<dbReference type="GO" id="GO:0007032">
    <property type="term" value="P:endosome organization"/>
    <property type="evidence" value="ECO:0007669"/>
    <property type="project" value="TreeGrafter"/>
</dbReference>
<evidence type="ECO:0000256" key="3">
    <source>
        <dbReference type="ARBA" id="ARBA00022833"/>
    </source>
</evidence>
<dbReference type="PROSITE" id="PS01357">
    <property type="entry name" value="ZF_ZZ_1"/>
    <property type="match status" value="1"/>
</dbReference>
<dbReference type="Pfam" id="PF00569">
    <property type="entry name" value="ZZ"/>
    <property type="match status" value="1"/>
</dbReference>
<dbReference type="Gene3D" id="3.30.60.90">
    <property type="match status" value="1"/>
</dbReference>
<dbReference type="GO" id="GO:0070530">
    <property type="term" value="F:K63-linked polyubiquitin modification-dependent protein binding"/>
    <property type="evidence" value="ECO:0007669"/>
    <property type="project" value="TreeGrafter"/>
</dbReference>
<dbReference type="GO" id="GO:0008270">
    <property type="term" value="F:zinc ion binding"/>
    <property type="evidence" value="ECO:0007669"/>
    <property type="project" value="UniProtKB-KW"/>
</dbReference>
<dbReference type="AlphaFoldDB" id="A0A5B7CKP2"/>
<keyword evidence="3" id="KW-0862">Zinc</keyword>
<dbReference type="SUPFAM" id="SSF57850">
    <property type="entry name" value="RING/U-box"/>
    <property type="match status" value="1"/>
</dbReference>
<feature type="region of interest" description="Disordered" evidence="5">
    <location>
        <begin position="95"/>
        <end position="117"/>
    </location>
</feature>
<evidence type="ECO:0000256" key="1">
    <source>
        <dbReference type="ARBA" id="ARBA00022723"/>
    </source>
</evidence>
<protein>
    <submittedName>
        <fullName evidence="8">Sequestosome-1</fullName>
    </submittedName>
</protein>
<comment type="caution">
    <text evidence="8">The sequence shown here is derived from an EMBL/GenBank/DDBJ whole genome shotgun (WGS) entry which is preliminary data.</text>
</comment>
<name>A0A5B7CKP2_PORTR</name>
<dbReference type="Proteomes" id="UP000324222">
    <property type="component" value="Unassembled WGS sequence"/>
</dbReference>
<dbReference type="InterPro" id="IPR000433">
    <property type="entry name" value="Znf_ZZ"/>
</dbReference>
<keyword evidence="1" id="KW-0479">Metal-binding</keyword>
<dbReference type="InterPro" id="IPR053793">
    <property type="entry name" value="PB1-like"/>
</dbReference>
<evidence type="ECO:0000259" key="6">
    <source>
        <dbReference type="PROSITE" id="PS50135"/>
    </source>
</evidence>
<feature type="domain" description="PB1" evidence="7">
    <location>
        <begin position="6"/>
        <end position="89"/>
    </location>
</feature>
<dbReference type="InterPro" id="IPR043145">
    <property type="entry name" value="Znf_ZZ_sf"/>
</dbReference>
<evidence type="ECO:0000259" key="7">
    <source>
        <dbReference type="PROSITE" id="PS51745"/>
    </source>
</evidence>
<dbReference type="SMART" id="SM00666">
    <property type="entry name" value="PB1"/>
    <property type="match status" value="1"/>
</dbReference>